<dbReference type="GO" id="GO:0032040">
    <property type="term" value="C:small-subunit processome"/>
    <property type="evidence" value="ECO:0007669"/>
    <property type="project" value="InterPro"/>
</dbReference>
<evidence type="ECO:0000256" key="6">
    <source>
        <dbReference type="ARBA" id="ARBA00038503"/>
    </source>
</evidence>
<gene>
    <name evidence="9" type="ORF">M407DRAFT_15538</name>
</gene>
<dbReference type="SUPFAM" id="SSF88723">
    <property type="entry name" value="PIN domain-like"/>
    <property type="match status" value="1"/>
</dbReference>
<comment type="subcellular location">
    <subcellularLocation>
        <location evidence="1">Nucleus</location>
        <location evidence="1">Nucleolus</location>
    </subcellularLocation>
</comment>
<dbReference type="OrthoDB" id="25675at2759"/>
<dbReference type="Pfam" id="PF04900">
    <property type="entry name" value="Fcf1"/>
    <property type="match status" value="1"/>
</dbReference>
<dbReference type="AlphaFoldDB" id="A0A0C3QEM9"/>
<evidence type="ECO:0000256" key="5">
    <source>
        <dbReference type="ARBA" id="ARBA00037300"/>
    </source>
</evidence>
<evidence type="ECO:0000256" key="3">
    <source>
        <dbReference type="ARBA" id="ARBA00022552"/>
    </source>
</evidence>
<feature type="compositionally biased region" description="Basic and acidic residues" evidence="7">
    <location>
        <begin position="194"/>
        <end position="211"/>
    </location>
</feature>
<dbReference type="Pfam" id="PF24779">
    <property type="entry name" value="UTP23_sensor"/>
    <property type="match status" value="1"/>
</dbReference>
<accession>A0A0C3QEM9</accession>
<feature type="compositionally biased region" description="Basic and acidic residues" evidence="7">
    <location>
        <begin position="137"/>
        <end position="155"/>
    </location>
</feature>
<keyword evidence="10" id="KW-1185">Reference proteome</keyword>
<dbReference type="Gene3D" id="3.40.50.1010">
    <property type="entry name" value="5'-nuclease"/>
    <property type="match status" value="1"/>
</dbReference>
<reference evidence="9 10" key="1">
    <citation type="submission" date="2014-04" db="EMBL/GenBank/DDBJ databases">
        <authorList>
            <consortium name="DOE Joint Genome Institute"/>
            <person name="Kuo A."/>
            <person name="Girlanda M."/>
            <person name="Perotto S."/>
            <person name="Kohler A."/>
            <person name="Nagy L.G."/>
            <person name="Floudas D."/>
            <person name="Copeland A."/>
            <person name="Barry K.W."/>
            <person name="Cichocki N."/>
            <person name="Veneault-Fourrey C."/>
            <person name="LaButti K."/>
            <person name="Lindquist E.A."/>
            <person name="Lipzen A."/>
            <person name="Lundell T."/>
            <person name="Morin E."/>
            <person name="Murat C."/>
            <person name="Sun H."/>
            <person name="Tunlid A."/>
            <person name="Henrissat B."/>
            <person name="Grigoriev I.V."/>
            <person name="Hibbett D.S."/>
            <person name="Martin F."/>
            <person name="Nordberg H.P."/>
            <person name="Cantor M.N."/>
            <person name="Hua S.X."/>
        </authorList>
    </citation>
    <scope>NUCLEOTIDE SEQUENCE [LARGE SCALE GENOMIC DNA]</scope>
    <source>
        <strain evidence="9 10">MUT 4182</strain>
    </source>
</reference>
<evidence type="ECO:0000313" key="10">
    <source>
        <dbReference type="Proteomes" id="UP000054248"/>
    </source>
</evidence>
<dbReference type="InterPro" id="IPR006984">
    <property type="entry name" value="Fcf1/UTP23"/>
</dbReference>
<evidence type="ECO:0000256" key="7">
    <source>
        <dbReference type="SAM" id="MobiDB-lite"/>
    </source>
</evidence>
<dbReference type="InterPro" id="IPR057776">
    <property type="entry name" value="UTP23_sensor"/>
</dbReference>
<evidence type="ECO:0000256" key="4">
    <source>
        <dbReference type="ARBA" id="ARBA00023242"/>
    </source>
</evidence>
<dbReference type="HOGENOM" id="CLU_053567_2_1_1"/>
<dbReference type="GO" id="GO:0006364">
    <property type="term" value="P:rRNA processing"/>
    <property type="evidence" value="ECO:0007669"/>
    <property type="project" value="UniProtKB-KW"/>
</dbReference>
<keyword evidence="2" id="KW-0690">Ribosome biogenesis</keyword>
<keyword evidence="3" id="KW-0698">rRNA processing</keyword>
<dbReference type="Proteomes" id="UP000054248">
    <property type="component" value="Unassembled WGS sequence"/>
</dbReference>
<protein>
    <recommendedName>
        <fullName evidence="8">UTP23 sensor motif region domain-containing protein</fullName>
    </recommendedName>
</protein>
<name>A0A0C3QEM9_9AGAM</name>
<keyword evidence="4" id="KW-0539">Nucleus</keyword>
<comment type="similarity">
    <text evidence="6">Belongs to the UTP23/FCF1 family. UTP23 subfamily.</text>
</comment>
<dbReference type="CDD" id="cd09865">
    <property type="entry name" value="PIN_ScUtp23p-like"/>
    <property type="match status" value="1"/>
</dbReference>
<evidence type="ECO:0000256" key="2">
    <source>
        <dbReference type="ARBA" id="ARBA00022517"/>
    </source>
</evidence>
<proteinExistence type="inferred from homology"/>
<feature type="compositionally biased region" description="Basic residues" evidence="7">
    <location>
        <begin position="221"/>
        <end position="231"/>
    </location>
</feature>
<sequence length="243" mass="27579">MRQKRAKTYRKQMTMYQETFGFHPPFQILMDSSFCADTLITFSVITQCCISELYKLGEPGQPIVDMAKTFERNRCNHREAIPAEECISSIIGKKNKNRYIVATQSDELREKLRDIPAAPIIHVKRGVLVLEPPSVVTKEKKAEMDESTLHAKEDEVPTDQKPQPQPQRKPRGPKQPNPLSIKKKKIKAPPPANKSKEGDAEDAGRKRQRQDEVDETEPGAPKHRRKRRRGKSAAEDLSDADAA</sequence>
<organism evidence="9 10">
    <name type="scientific">Tulasnella calospora MUT 4182</name>
    <dbReference type="NCBI Taxonomy" id="1051891"/>
    <lineage>
        <taxon>Eukaryota</taxon>
        <taxon>Fungi</taxon>
        <taxon>Dikarya</taxon>
        <taxon>Basidiomycota</taxon>
        <taxon>Agaricomycotina</taxon>
        <taxon>Agaricomycetes</taxon>
        <taxon>Cantharellales</taxon>
        <taxon>Tulasnellaceae</taxon>
        <taxon>Tulasnella</taxon>
    </lineage>
</organism>
<dbReference type="EMBL" id="KN823083">
    <property type="protein sequence ID" value="KIO23514.1"/>
    <property type="molecule type" value="Genomic_DNA"/>
</dbReference>
<dbReference type="STRING" id="1051891.A0A0C3QEM9"/>
<evidence type="ECO:0000256" key="1">
    <source>
        <dbReference type="ARBA" id="ARBA00004604"/>
    </source>
</evidence>
<evidence type="ECO:0000259" key="8">
    <source>
        <dbReference type="Pfam" id="PF24779"/>
    </source>
</evidence>
<dbReference type="PANTHER" id="PTHR12416">
    <property type="entry name" value="RRNA-PROCESSING PROTEIN UTP23 HOMOLOG"/>
    <property type="match status" value="1"/>
</dbReference>
<evidence type="ECO:0000313" key="9">
    <source>
        <dbReference type="EMBL" id="KIO23514.1"/>
    </source>
</evidence>
<comment type="function">
    <text evidence="5">Involved in rRNA-processing and ribosome biogenesis.</text>
</comment>
<reference evidence="10" key="2">
    <citation type="submission" date="2015-01" db="EMBL/GenBank/DDBJ databases">
        <title>Evolutionary Origins and Diversification of the Mycorrhizal Mutualists.</title>
        <authorList>
            <consortium name="DOE Joint Genome Institute"/>
            <consortium name="Mycorrhizal Genomics Consortium"/>
            <person name="Kohler A."/>
            <person name="Kuo A."/>
            <person name="Nagy L.G."/>
            <person name="Floudas D."/>
            <person name="Copeland A."/>
            <person name="Barry K.W."/>
            <person name="Cichocki N."/>
            <person name="Veneault-Fourrey C."/>
            <person name="LaButti K."/>
            <person name="Lindquist E.A."/>
            <person name="Lipzen A."/>
            <person name="Lundell T."/>
            <person name="Morin E."/>
            <person name="Murat C."/>
            <person name="Riley R."/>
            <person name="Ohm R."/>
            <person name="Sun H."/>
            <person name="Tunlid A."/>
            <person name="Henrissat B."/>
            <person name="Grigoriev I.V."/>
            <person name="Hibbett D.S."/>
            <person name="Martin F."/>
        </authorList>
    </citation>
    <scope>NUCLEOTIDE SEQUENCE [LARGE SCALE GENOMIC DNA]</scope>
    <source>
        <strain evidence="10">MUT 4182</strain>
    </source>
</reference>
<feature type="region of interest" description="Disordered" evidence="7">
    <location>
        <begin position="137"/>
        <end position="243"/>
    </location>
</feature>
<feature type="domain" description="UTP23 sensor motif region" evidence="8">
    <location>
        <begin position="168"/>
        <end position="185"/>
    </location>
</feature>
<dbReference type="InterPro" id="IPR029060">
    <property type="entry name" value="PIN-like_dom_sf"/>
</dbReference>